<dbReference type="CDD" id="cd00586">
    <property type="entry name" value="4HBT"/>
    <property type="match status" value="1"/>
</dbReference>
<sequence>MTYRQTDTYRIRSGEIDANGRLSVPALMNMMQESANRNALDYSIGIADLARQGFGWVLMRLRINLHRYPLYGQSIRITTYPTAVDKYFIYRDFTVLAEDGTRLADACSTWLTFSMERRTMVPLPEFIRQITLPTDVNSRLQLPPKPDFLPPDGQPARSVDVGWYDIDQNQHTNNVAYVQWLLETVDDATLQMKQLSELDVFFRTESRWHDRLLIRSRLESSESWLHGIEHATTGKDVLLARSRWRNSF</sequence>
<evidence type="ECO:0000256" key="4">
    <source>
        <dbReference type="ARBA" id="ARBA00022832"/>
    </source>
</evidence>
<dbReference type="InterPro" id="IPR002864">
    <property type="entry name" value="Acyl-ACP_thioesterase_NHD"/>
</dbReference>
<dbReference type="Gene3D" id="3.10.129.10">
    <property type="entry name" value="Hotdog Thioesterase"/>
    <property type="match status" value="1"/>
</dbReference>
<evidence type="ECO:0000256" key="3">
    <source>
        <dbReference type="ARBA" id="ARBA00022801"/>
    </source>
</evidence>
<evidence type="ECO:0000259" key="8">
    <source>
        <dbReference type="Pfam" id="PF01643"/>
    </source>
</evidence>
<dbReference type="GO" id="GO:0000036">
    <property type="term" value="F:acyl carrier activity"/>
    <property type="evidence" value="ECO:0007669"/>
    <property type="project" value="TreeGrafter"/>
</dbReference>
<protein>
    <submittedName>
        <fullName evidence="10">Acyl-[acyl-carrier-protein] thioesterase</fullName>
    </submittedName>
</protein>
<dbReference type="RefSeq" id="WP_119666676.1">
    <property type="nucleotide sequence ID" value="NZ_QXED01000001.1"/>
</dbReference>
<evidence type="ECO:0000256" key="1">
    <source>
        <dbReference type="ARBA" id="ARBA00006500"/>
    </source>
</evidence>
<dbReference type="EMBL" id="QXED01000001">
    <property type="protein sequence ID" value="RIV27835.1"/>
    <property type="molecule type" value="Genomic_DNA"/>
</dbReference>
<keyword evidence="6" id="KW-0443">Lipid metabolism</keyword>
<name>A0A418MK16_9BACT</name>
<feature type="domain" description="Acyl-ACP thioesterase N-terminal hotdog" evidence="8">
    <location>
        <begin position="6"/>
        <end position="128"/>
    </location>
</feature>
<gene>
    <name evidence="10" type="ORF">DYU11_01930</name>
</gene>
<dbReference type="InterPro" id="IPR029069">
    <property type="entry name" value="HotDog_dom_sf"/>
</dbReference>
<dbReference type="GO" id="GO:0016297">
    <property type="term" value="F:fatty acyl-[ACP] hydrolase activity"/>
    <property type="evidence" value="ECO:0007669"/>
    <property type="project" value="InterPro"/>
</dbReference>
<evidence type="ECO:0000259" key="9">
    <source>
        <dbReference type="Pfam" id="PF20791"/>
    </source>
</evidence>
<feature type="domain" description="Acyl-ACP thioesterase-like C-terminal" evidence="9">
    <location>
        <begin position="158"/>
        <end position="245"/>
    </location>
</feature>
<dbReference type="AlphaFoldDB" id="A0A418MK16"/>
<keyword evidence="7" id="KW-0275">Fatty acid biosynthesis</keyword>
<evidence type="ECO:0000313" key="11">
    <source>
        <dbReference type="Proteomes" id="UP000283523"/>
    </source>
</evidence>
<keyword evidence="2" id="KW-0444">Lipid biosynthesis</keyword>
<organism evidence="10 11">
    <name type="scientific">Fibrisoma montanum</name>
    <dbReference type="NCBI Taxonomy" id="2305895"/>
    <lineage>
        <taxon>Bacteria</taxon>
        <taxon>Pseudomonadati</taxon>
        <taxon>Bacteroidota</taxon>
        <taxon>Cytophagia</taxon>
        <taxon>Cytophagales</taxon>
        <taxon>Spirosomataceae</taxon>
        <taxon>Fibrisoma</taxon>
    </lineage>
</organism>
<proteinExistence type="inferred from homology"/>
<evidence type="ECO:0000256" key="5">
    <source>
        <dbReference type="ARBA" id="ARBA00022946"/>
    </source>
</evidence>
<dbReference type="OrthoDB" id="9801517at2"/>
<keyword evidence="3" id="KW-0378">Hydrolase</keyword>
<comment type="similarity">
    <text evidence="1">Belongs to the acyl-ACP thioesterase family.</text>
</comment>
<dbReference type="Pfam" id="PF01643">
    <property type="entry name" value="Acyl-ACP_TE"/>
    <property type="match status" value="1"/>
</dbReference>
<keyword evidence="4" id="KW-0276">Fatty acid metabolism</keyword>
<keyword evidence="11" id="KW-1185">Reference proteome</keyword>
<accession>A0A418MK16</accession>
<dbReference type="Pfam" id="PF20791">
    <property type="entry name" value="Acyl-ACP_TE_C"/>
    <property type="match status" value="1"/>
</dbReference>
<keyword evidence="5" id="KW-0809">Transit peptide</keyword>
<dbReference type="InterPro" id="IPR049427">
    <property type="entry name" value="Acyl-ACP_TE_C"/>
</dbReference>
<dbReference type="SUPFAM" id="SSF54637">
    <property type="entry name" value="Thioesterase/thiol ester dehydrase-isomerase"/>
    <property type="match status" value="2"/>
</dbReference>
<dbReference type="Proteomes" id="UP000283523">
    <property type="component" value="Unassembled WGS sequence"/>
</dbReference>
<evidence type="ECO:0000256" key="2">
    <source>
        <dbReference type="ARBA" id="ARBA00022516"/>
    </source>
</evidence>
<evidence type="ECO:0000256" key="7">
    <source>
        <dbReference type="ARBA" id="ARBA00023160"/>
    </source>
</evidence>
<dbReference type="PANTHER" id="PTHR31727:SF6">
    <property type="entry name" value="OLEOYL-ACYL CARRIER PROTEIN THIOESTERASE 1, CHLOROPLASTIC"/>
    <property type="match status" value="1"/>
</dbReference>
<reference evidence="10 11" key="1">
    <citation type="submission" date="2018-08" db="EMBL/GenBank/DDBJ databases">
        <title>Fibrisoma montanum sp. nov., isolated from Danxia mountain soil.</title>
        <authorList>
            <person name="Huang Y."/>
        </authorList>
    </citation>
    <scope>NUCLEOTIDE SEQUENCE [LARGE SCALE GENOMIC DNA]</scope>
    <source>
        <strain evidence="10 11">HYT19</strain>
    </source>
</reference>
<evidence type="ECO:0000313" key="10">
    <source>
        <dbReference type="EMBL" id="RIV27835.1"/>
    </source>
</evidence>
<dbReference type="PANTHER" id="PTHR31727">
    <property type="entry name" value="OLEOYL-ACYL CARRIER PROTEIN THIOESTERASE 1, CHLOROPLASTIC"/>
    <property type="match status" value="1"/>
</dbReference>
<dbReference type="InterPro" id="IPR045023">
    <property type="entry name" value="FATA/B"/>
</dbReference>
<evidence type="ECO:0000256" key="6">
    <source>
        <dbReference type="ARBA" id="ARBA00023098"/>
    </source>
</evidence>
<comment type="caution">
    <text evidence="10">The sequence shown here is derived from an EMBL/GenBank/DDBJ whole genome shotgun (WGS) entry which is preliminary data.</text>
</comment>